<dbReference type="Proteomes" id="UP000265419">
    <property type="component" value="Unassembled WGS sequence"/>
</dbReference>
<name>A0A399JCB1_9MICC</name>
<gene>
    <name evidence="2" type="ORF">DWB68_03960</name>
</gene>
<proteinExistence type="predicted"/>
<protein>
    <submittedName>
        <fullName evidence="2">DUF4194 domain-containing protein</fullName>
    </submittedName>
</protein>
<organism evidence="2 3">
    <name type="scientific">Galactobacter valiniphilus</name>
    <dbReference type="NCBI Taxonomy" id="2676122"/>
    <lineage>
        <taxon>Bacteria</taxon>
        <taxon>Bacillati</taxon>
        <taxon>Actinomycetota</taxon>
        <taxon>Actinomycetes</taxon>
        <taxon>Micrococcales</taxon>
        <taxon>Micrococcaceae</taxon>
        <taxon>Galactobacter</taxon>
    </lineage>
</organism>
<dbReference type="Pfam" id="PF13835">
    <property type="entry name" value="DUF4194"/>
    <property type="match status" value="1"/>
</dbReference>
<feature type="compositionally biased region" description="Basic and acidic residues" evidence="1">
    <location>
        <begin position="9"/>
        <end position="42"/>
    </location>
</feature>
<reference evidence="2 3" key="1">
    <citation type="submission" date="2018-07" db="EMBL/GenBank/DDBJ databases">
        <title>Arthrobacter sp. nov., isolated from raw cow's milk with high bacterial count.</title>
        <authorList>
            <person name="Hahne J."/>
            <person name="Isele D."/>
            <person name="Lipski A."/>
        </authorList>
    </citation>
    <scope>NUCLEOTIDE SEQUENCE [LARGE SCALE GENOMIC DNA]</scope>
    <source>
        <strain evidence="2 3">JZ R-35</strain>
    </source>
</reference>
<keyword evidence="3" id="KW-1185">Reference proteome</keyword>
<dbReference type="AlphaFoldDB" id="A0A399JCB1"/>
<sequence length="260" mass="28631">MAQPARAHSRSERSRRAGHPDQPQHEGADRVSQHHPEERGVEDQSPASLALFDGDEGSLELEQREALVALLRSQVLTAARRPQEFEALLRHRAVLTSRLHDLFLDLVVDAERGVAYKVQIRAEGSAHFPALLRDTAYSREETILLVHLRQARLVGRAAGEEHVFIDLEECLEAIERFRPEHATDVAGDLARARRAVKELQAAGVLAGTATQDRFAITSVIEVVLPVTRLQELIEALGAPGTGGDTLLSHASSELSEEDHD</sequence>
<evidence type="ECO:0000256" key="1">
    <source>
        <dbReference type="SAM" id="MobiDB-lite"/>
    </source>
</evidence>
<accession>A0A399JCB1</accession>
<evidence type="ECO:0000313" key="2">
    <source>
        <dbReference type="EMBL" id="RII43191.1"/>
    </source>
</evidence>
<comment type="caution">
    <text evidence="2">The sequence shown here is derived from an EMBL/GenBank/DDBJ whole genome shotgun (WGS) entry which is preliminary data.</text>
</comment>
<evidence type="ECO:0000313" key="3">
    <source>
        <dbReference type="Proteomes" id="UP000265419"/>
    </source>
</evidence>
<dbReference type="InterPro" id="IPR025449">
    <property type="entry name" value="JetB"/>
</dbReference>
<feature type="region of interest" description="Disordered" evidence="1">
    <location>
        <begin position="1"/>
        <end position="49"/>
    </location>
</feature>
<dbReference type="EMBL" id="QQXK01000005">
    <property type="protein sequence ID" value="RII43191.1"/>
    <property type="molecule type" value="Genomic_DNA"/>
</dbReference>